<accession>M1DVP7</accession>
<dbReference type="EnsemblPlants" id="PGSC0003DMT400095157">
    <property type="protein sequence ID" value="PGSC0003DMT400095157"/>
    <property type="gene ID" value="PGSC0003DMG400044728"/>
</dbReference>
<reference evidence="2" key="2">
    <citation type="submission" date="2015-06" db="UniProtKB">
        <authorList>
            <consortium name="EnsemblPlants"/>
        </authorList>
    </citation>
    <scope>IDENTIFICATION</scope>
    <source>
        <strain evidence="2">DM1-3 516 R44</strain>
    </source>
</reference>
<organism evidence="2 3">
    <name type="scientific">Solanum tuberosum</name>
    <name type="common">Potato</name>
    <dbReference type="NCBI Taxonomy" id="4113"/>
    <lineage>
        <taxon>Eukaryota</taxon>
        <taxon>Viridiplantae</taxon>
        <taxon>Streptophyta</taxon>
        <taxon>Embryophyta</taxon>
        <taxon>Tracheophyta</taxon>
        <taxon>Spermatophyta</taxon>
        <taxon>Magnoliopsida</taxon>
        <taxon>eudicotyledons</taxon>
        <taxon>Gunneridae</taxon>
        <taxon>Pentapetalae</taxon>
        <taxon>asterids</taxon>
        <taxon>lamiids</taxon>
        <taxon>Solanales</taxon>
        <taxon>Solanaceae</taxon>
        <taxon>Solanoideae</taxon>
        <taxon>Solaneae</taxon>
        <taxon>Solanum</taxon>
    </lineage>
</organism>
<reference evidence="3" key="1">
    <citation type="journal article" date="2011" name="Nature">
        <title>Genome sequence and analysis of the tuber crop potato.</title>
        <authorList>
            <consortium name="The Potato Genome Sequencing Consortium"/>
        </authorList>
    </citation>
    <scope>NUCLEOTIDE SEQUENCE [LARGE SCALE GENOMIC DNA]</scope>
    <source>
        <strain evidence="3">cv. DM1-3 516 R44</strain>
    </source>
</reference>
<evidence type="ECO:0000313" key="2">
    <source>
        <dbReference type="EnsemblPlants" id="PGSC0003DMT400095157"/>
    </source>
</evidence>
<name>M1DVP7_SOLTU</name>
<evidence type="ECO:0000313" key="3">
    <source>
        <dbReference type="Proteomes" id="UP000011115"/>
    </source>
</evidence>
<feature type="region of interest" description="Disordered" evidence="1">
    <location>
        <begin position="25"/>
        <end position="48"/>
    </location>
</feature>
<dbReference type="AlphaFoldDB" id="M1DVP7"/>
<proteinExistence type="predicted"/>
<feature type="compositionally biased region" description="Basic and acidic residues" evidence="1">
    <location>
        <begin position="30"/>
        <end position="48"/>
    </location>
</feature>
<sequence length="109" mass="12137">MQGDTAPNQGSGYVQYAPPYSRYAMVPRNPEGKKQVGERKEQSTDHRAVPRCSVGSTKVTDLEDAEGEGRKVMELTKGRIGEWIGEPDLLRRVALRSTFLATINIFLNI</sequence>
<dbReference type="Proteomes" id="UP000011115">
    <property type="component" value="Unassembled WGS sequence"/>
</dbReference>
<protein>
    <submittedName>
        <fullName evidence="2">Uncharacterized protein</fullName>
    </submittedName>
</protein>
<dbReference type="HOGENOM" id="CLU_2137926_0_0_1"/>
<keyword evidence="3" id="KW-1185">Reference proteome</keyword>
<dbReference type="Gramene" id="PGSC0003DMT400095157">
    <property type="protein sequence ID" value="PGSC0003DMT400095157"/>
    <property type="gene ID" value="PGSC0003DMG400044728"/>
</dbReference>
<evidence type="ECO:0000256" key="1">
    <source>
        <dbReference type="SAM" id="MobiDB-lite"/>
    </source>
</evidence>
<dbReference type="InParanoid" id="M1DVP7"/>
<dbReference type="PaxDb" id="4113-PGSC0003DMT400095157"/>